<keyword evidence="5" id="KW-0333">Golgi apparatus</keyword>
<dbReference type="InterPro" id="IPR004263">
    <property type="entry name" value="Exostosin"/>
</dbReference>
<keyword evidence="3" id="KW-0328">Glycosyltransferase</keyword>
<sequence length="791" mass="91420">MPSAAAPSDNAVQLDSRLEEMEAGLARARAAIREASRTRNYSSHRKESFIPRGSVYLNPYAFHQSHIEMEKRFRVWTYREGEPPLFHDGPLNNIYSTEGQLIDELDSGKSLFSARHPDEALAFFLPVSIVSIVRYIYRPYVNYSRHRMQNIVKDYIETVSSRYPYWNRTSGADHFLVSCHDWAPDVSAAYPQLYKHFIRVLCNANTSEGFIPARDVSLPEIYLSFGKLSPAPLFLPPKNRSILAFFAGGAHGIVRDILFKHWRGKDKDIQVYEGRLPKTLNYSELMSQSKFCLCPSGWEVASPRVAESIYAGCVPVIISDSYVLPFSDVLDWSKFSIHIPVEKIPEIKKILQSVPLDEYLTMQKGVIQVQRHFILNRPSKPYDVFHMVLHSSSISVPIVQLQTQVSASDQIHYVHSAPSSYTSPMINRFRNTTGIKKISKVHSREEELLEQGLARGRASIRKAAALSAPNVSPIGGVNRRDVVGEAVYRNHAAFYQSYLEMERRFKVYVYSEGSPPIVHDGPCKDIYTIEGRFIHEMEHGSRRYRTRDPQRAHVYFMPFSVAWMVKYLYKPLTYDLTPLRQFVADYVRVISIKYPFWNRTCGADHFMLACHDWWQLSTPTPIPTTSQYLPSLPCLLCRWSSWPNPSLLLNQWKDRDSDLRVFEYLPKHLNYYSFMLQSKFCLCPSGHEVASPRIVEAIYAECVPVILSKYYVLPFSDVLRWEAFSIRVKVSEIPRLKEVLRSVPEEKYKKLKQGLKAVRKHFVLNQPAKRFDVFHMILHSIWLRRINLRPG</sequence>
<feature type="domain" description="Exostosin GT47" evidence="7">
    <location>
        <begin position="667"/>
        <end position="743"/>
    </location>
</feature>
<dbReference type="EMBL" id="JAAGAX010000017">
    <property type="protein sequence ID" value="KAF2287243.1"/>
    <property type="molecule type" value="Genomic_DNA"/>
</dbReference>
<dbReference type="AlphaFoldDB" id="A0A6A6KGP6"/>
<gene>
    <name evidence="8" type="ORF">GH714_039430</name>
</gene>
<keyword evidence="4" id="KW-0812">Transmembrane</keyword>
<feature type="coiled-coil region" evidence="6">
    <location>
        <begin position="11"/>
        <end position="38"/>
    </location>
</feature>
<reference evidence="8 9" key="1">
    <citation type="journal article" date="2020" name="Mol. Plant">
        <title>The Chromosome-Based Rubber Tree Genome Provides New Insights into Spurge Genome Evolution and Rubber Biosynthesis.</title>
        <authorList>
            <person name="Liu J."/>
            <person name="Shi C."/>
            <person name="Shi C.C."/>
            <person name="Li W."/>
            <person name="Zhang Q.J."/>
            <person name="Zhang Y."/>
            <person name="Li K."/>
            <person name="Lu H.F."/>
            <person name="Shi C."/>
            <person name="Zhu S.T."/>
            <person name="Xiao Z.Y."/>
            <person name="Nan H."/>
            <person name="Yue Y."/>
            <person name="Zhu X.G."/>
            <person name="Wu Y."/>
            <person name="Hong X.N."/>
            <person name="Fan G.Y."/>
            <person name="Tong Y."/>
            <person name="Zhang D."/>
            <person name="Mao C.L."/>
            <person name="Liu Y.L."/>
            <person name="Hao S.J."/>
            <person name="Liu W.Q."/>
            <person name="Lv M.Q."/>
            <person name="Zhang H.B."/>
            <person name="Liu Y."/>
            <person name="Hu-Tang G.R."/>
            <person name="Wang J.P."/>
            <person name="Wang J.H."/>
            <person name="Sun Y.H."/>
            <person name="Ni S.B."/>
            <person name="Chen W.B."/>
            <person name="Zhang X.C."/>
            <person name="Jiao Y.N."/>
            <person name="Eichler E.E."/>
            <person name="Li G.H."/>
            <person name="Liu X."/>
            <person name="Gao L.Z."/>
        </authorList>
    </citation>
    <scope>NUCLEOTIDE SEQUENCE [LARGE SCALE GENOMIC DNA]</scope>
    <source>
        <strain evidence="9">cv. GT1</strain>
        <tissue evidence="8">Leaf</tissue>
    </source>
</reference>
<organism evidence="8 9">
    <name type="scientific">Hevea brasiliensis</name>
    <name type="common">Para rubber tree</name>
    <name type="synonym">Siphonia brasiliensis</name>
    <dbReference type="NCBI Taxonomy" id="3981"/>
    <lineage>
        <taxon>Eukaryota</taxon>
        <taxon>Viridiplantae</taxon>
        <taxon>Streptophyta</taxon>
        <taxon>Embryophyta</taxon>
        <taxon>Tracheophyta</taxon>
        <taxon>Spermatophyta</taxon>
        <taxon>Magnoliopsida</taxon>
        <taxon>eudicotyledons</taxon>
        <taxon>Gunneridae</taxon>
        <taxon>Pentapetalae</taxon>
        <taxon>rosids</taxon>
        <taxon>fabids</taxon>
        <taxon>Malpighiales</taxon>
        <taxon>Euphorbiaceae</taxon>
        <taxon>Crotonoideae</taxon>
        <taxon>Micrandreae</taxon>
        <taxon>Hevea</taxon>
    </lineage>
</organism>
<keyword evidence="3" id="KW-0808">Transferase</keyword>
<evidence type="ECO:0000259" key="7">
    <source>
        <dbReference type="Pfam" id="PF03016"/>
    </source>
</evidence>
<accession>A0A6A6KGP6</accession>
<name>A0A6A6KGP6_HEVBR</name>
<comment type="similarity">
    <text evidence="2">Belongs to the glycosyltransferase 47 family.</text>
</comment>
<keyword evidence="9" id="KW-1185">Reference proteome</keyword>
<comment type="subcellular location">
    <subcellularLocation>
        <location evidence="1">Golgi apparatus membrane</location>
        <topology evidence="1">Single-pass type II membrane protein</topology>
    </subcellularLocation>
</comment>
<dbReference type="InterPro" id="IPR040911">
    <property type="entry name" value="Exostosin_GT47"/>
</dbReference>
<evidence type="ECO:0000256" key="2">
    <source>
        <dbReference type="ARBA" id="ARBA00010271"/>
    </source>
</evidence>
<keyword evidence="4" id="KW-0735">Signal-anchor</keyword>
<evidence type="ECO:0000313" key="8">
    <source>
        <dbReference type="EMBL" id="KAF2287243.1"/>
    </source>
</evidence>
<evidence type="ECO:0000256" key="1">
    <source>
        <dbReference type="ARBA" id="ARBA00004323"/>
    </source>
</evidence>
<keyword evidence="6" id="KW-0175">Coiled coil</keyword>
<dbReference type="PANTHER" id="PTHR11062">
    <property type="entry name" value="EXOSTOSIN HEPARAN SULFATE GLYCOSYLTRANSFERASE -RELATED"/>
    <property type="match status" value="1"/>
</dbReference>
<feature type="domain" description="Exostosin GT47" evidence="7">
    <location>
        <begin position="69"/>
        <end position="354"/>
    </location>
</feature>
<evidence type="ECO:0000313" key="9">
    <source>
        <dbReference type="Proteomes" id="UP000467840"/>
    </source>
</evidence>
<evidence type="ECO:0000256" key="5">
    <source>
        <dbReference type="ARBA" id="ARBA00023034"/>
    </source>
</evidence>
<protein>
    <recommendedName>
        <fullName evidence="7">Exostosin GT47 domain-containing protein</fullName>
    </recommendedName>
</protein>
<dbReference type="Proteomes" id="UP000467840">
    <property type="component" value="Chromosome 3"/>
</dbReference>
<evidence type="ECO:0000256" key="4">
    <source>
        <dbReference type="ARBA" id="ARBA00022968"/>
    </source>
</evidence>
<comment type="caution">
    <text evidence="8">The sequence shown here is derived from an EMBL/GenBank/DDBJ whole genome shotgun (WGS) entry which is preliminary data.</text>
</comment>
<evidence type="ECO:0000256" key="3">
    <source>
        <dbReference type="ARBA" id="ARBA00022676"/>
    </source>
</evidence>
<evidence type="ECO:0000256" key="6">
    <source>
        <dbReference type="SAM" id="Coils"/>
    </source>
</evidence>
<dbReference type="PANTHER" id="PTHR11062:SF365">
    <property type="entry name" value="EXOSTOSIN GT47 DOMAIN-CONTAINING PROTEIN"/>
    <property type="match status" value="1"/>
</dbReference>
<proteinExistence type="inferred from homology"/>
<dbReference type="GO" id="GO:0000139">
    <property type="term" value="C:Golgi membrane"/>
    <property type="evidence" value="ECO:0007669"/>
    <property type="project" value="UniProtKB-SubCell"/>
</dbReference>
<dbReference type="GO" id="GO:0016757">
    <property type="term" value="F:glycosyltransferase activity"/>
    <property type="evidence" value="ECO:0007669"/>
    <property type="project" value="UniProtKB-KW"/>
</dbReference>
<feature type="domain" description="Exostosin GT47" evidence="7">
    <location>
        <begin position="502"/>
        <end position="618"/>
    </location>
</feature>
<dbReference type="Pfam" id="PF03016">
    <property type="entry name" value="Exostosin_GT47"/>
    <property type="match status" value="3"/>
</dbReference>